<dbReference type="EMBL" id="IACT01004832">
    <property type="protein sequence ID" value="LAC24007.1"/>
    <property type="molecule type" value="mRNA"/>
</dbReference>
<evidence type="ECO:0000256" key="1">
    <source>
        <dbReference type="ARBA" id="ARBA00008947"/>
    </source>
</evidence>
<dbReference type="Gene3D" id="3.30.40.10">
    <property type="entry name" value="Zinc/RING finger domain, C3HC4 (zinc finger)"/>
    <property type="match status" value="1"/>
</dbReference>
<evidence type="ECO:0000256" key="2">
    <source>
        <dbReference type="ARBA" id="ARBA00023015"/>
    </source>
</evidence>
<dbReference type="GO" id="GO:0006367">
    <property type="term" value="P:transcription initiation at RNA polymerase II promoter"/>
    <property type="evidence" value="ECO:0007669"/>
    <property type="project" value="InterPro"/>
</dbReference>
<dbReference type="SUPFAM" id="SSF57783">
    <property type="entry name" value="Zinc beta-ribbon"/>
    <property type="match status" value="1"/>
</dbReference>
<dbReference type="InterPro" id="IPR017919">
    <property type="entry name" value="TFIIE/TFIIEa_HTH"/>
</dbReference>
<evidence type="ECO:0000259" key="5">
    <source>
        <dbReference type="PROSITE" id="PS51344"/>
    </source>
</evidence>
<dbReference type="GO" id="GO:0005673">
    <property type="term" value="C:transcription factor TFIIE complex"/>
    <property type="evidence" value="ECO:0007669"/>
    <property type="project" value="TreeGrafter"/>
</dbReference>
<keyword evidence="2" id="KW-0805">Transcription regulation</keyword>
<evidence type="ECO:0000313" key="7">
    <source>
        <dbReference type="EMBL" id="LAC24007.1"/>
    </source>
</evidence>
<dbReference type="InterPro" id="IPR021600">
    <property type="entry name" value="TFIIE_asu_C"/>
</dbReference>
<dbReference type="AlphaFoldDB" id="A0A2P2I7I8"/>
<evidence type="ECO:0000256" key="4">
    <source>
        <dbReference type="SAM" id="MobiDB-lite"/>
    </source>
</evidence>
<comment type="similarity">
    <text evidence="1">Belongs to the TFIIE alpha subunit family.</text>
</comment>
<feature type="region of interest" description="Disordered" evidence="4">
    <location>
        <begin position="280"/>
        <end position="299"/>
    </location>
</feature>
<feature type="compositionally biased region" description="Acidic residues" evidence="4">
    <location>
        <begin position="397"/>
        <end position="406"/>
    </location>
</feature>
<sequence>MDTEVLTEVPVDLQRLVQMVVRGFYTIEDMLVVDMLIRNICLSEENICDLLKFDRKMLRQRMNTLRADKLLQTKIKMITGEDGKAQREQYYFINYKSFVNVVKYKLDHIRKKLEMEERDQTSRASFLCCACQRTYTDLEADQLLDPLTGQLVCIICKTEVQEDTSKSLRGDCRLQLTRFNEQLEPLFSLLKKVEHIKLSEEFSDPTPQELSNGKKMLARPSKNNNDNRAWSGDASKRHGFQVEGAIDVTIDTGDKDEEREKTKEEPVWLSQTSSVLSGAFTSTTSTGIDDQLTGDGQEINGASATNAVIGSGSSSSSSSSSTVNVKGTDAGATASSTKRSDDNNDVLSLLQAHEPKSKRGGADQNSDSDESVEELPIKRSTLLTSFTYNESSLDGILESDDDDSKDDGDSAPMVSVGGERIPLSAVDNSVIARMTQQEKNLYINAYQEYMAGMEDL</sequence>
<reference evidence="7" key="1">
    <citation type="submission" date="2017-11" db="EMBL/GenBank/DDBJ databases">
        <title>The sensing device of the deep-sea amphipod.</title>
        <authorList>
            <person name="Kobayashi H."/>
            <person name="Nagahama T."/>
            <person name="Arai W."/>
            <person name="Sasagawa Y."/>
            <person name="Umeda M."/>
            <person name="Hayashi T."/>
            <person name="Nikaido I."/>
            <person name="Watanabe H."/>
            <person name="Oguri K."/>
            <person name="Kitazato H."/>
            <person name="Fujioka K."/>
            <person name="Kido Y."/>
            <person name="Takami H."/>
        </authorList>
    </citation>
    <scope>NUCLEOTIDE SEQUENCE</scope>
    <source>
        <tissue evidence="7">Whole body</tissue>
    </source>
</reference>
<feature type="compositionally biased region" description="Low complexity" evidence="4">
    <location>
        <begin position="310"/>
        <end position="321"/>
    </location>
</feature>
<dbReference type="InterPro" id="IPR002853">
    <property type="entry name" value="TFIIE_asu"/>
</dbReference>
<feature type="domain" description="HTH TFE/IIEalpha-type" evidence="5">
    <location>
        <begin position="13"/>
        <end position="103"/>
    </location>
</feature>
<dbReference type="Pfam" id="PF11521">
    <property type="entry name" value="TFIIE-A_C"/>
    <property type="match status" value="1"/>
</dbReference>
<feature type="region of interest" description="Disordered" evidence="4">
    <location>
        <begin position="394"/>
        <end position="416"/>
    </location>
</feature>
<feature type="region of interest" description="Disordered" evidence="4">
    <location>
        <begin position="306"/>
        <end position="376"/>
    </location>
</feature>
<dbReference type="InterPro" id="IPR013083">
    <property type="entry name" value="Znf_RING/FYVE/PHD"/>
</dbReference>
<protein>
    <submittedName>
        <fullName evidence="6">General transcription factor IIE subunit 1-like</fullName>
    </submittedName>
</protein>
<dbReference type="PANTHER" id="PTHR13097">
    <property type="entry name" value="TRANSCRIPTION INITIATION FACTOR IIE, ALPHA SUBUNIT"/>
    <property type="match status" value="1"/>
</dbReference>
<accession>A0A2P2I7I8</accession>
<proteinExistence type="evidence at transcript level"/>
<dbReference type="Gene3D" id="6.10.140.1250">
    <property type="match status" value="1"/>
</dbReference>
<organism evidence="6">
    <name type="scientific">Hirondellea gigas</name>
    <dbReference type="NCBI Taxonomy" id="1518452"/>
    <lineage>
        <taxon>Eukaryota</taxon>
        <taxon>Metazoa</taxon>
        <taxon>Ecdysozoa</taxon>
        <taxon>Arthropoda</taxon>
        <taxon>Crustacea</taxon>
        <taxon>Multicrustacea</taxon>
        <taxon>Malacostraca</taxon>
        <taxon>Eumalacostraca</taxon>
        <taxon>Peracarida</taxon>
        <taxon>Amphipoda</taxon>
        <taxon>Amphilochidea</taxon>
        <taxon>Lysianassida</taxon>
        <taxon>Lysianassidira</taxon>
        <taxon>Lysianassoidea</taxon>
        <taxon>Lysianassidae</taxon>
        <taxon>Hirondellea</taxon>
    </lineage>
</organism>
<reference evidence="6" key="2">
    <citation type="journal article" date="2018" name="Biosci. Biotechnol. Biochem.">
        <title>Polysaccharide hydrolase of the hadal zone amphipods Hirondellea gigas.</title>
        <authorList>
            <person name="Kobayashi H."/>
            <person name="Nagahama T."/>
            <person name="Arai W."/>
            <person name="Sasagawa Y."/>
            <person name="Umeda M."/>
            <person name="Hayashi T."/>
            <person name="Nikaido I."/>
            <person name="Watanabe H."/>
            <person name="Oguri K."/>
            <person name="Kitazato H."/>
            <person name="Fujioka K."/>
            <person name="Kido Y."/>
            <person name="Takami H."/>
        </authorList>
    </citation>
    <scope>NUCLEOTIDE SEQUENCE</scope>
    <source>
        <tissue evidence="6">Whole body</tissue>
    </source>
</reference>
<dbReference type="EMBL" id="IACF01004384">
    <property type="protein sequence ID" value="LAB69978.1"/>
    <property type="molecule type" value="mRNA"/>
</dbReference>
<feature type="compositionally biased region" description="Basic and acidic residues" evidence="4">
    <location>
        <begin position="252"/>
        <end position="266"/>
    </location>
</feature>
<dbReference type="InterPro" id="IPR039997">
    <property type="entry name" value="TFE"/>
</dbReference>
<name>A0A2P2I7I8_9CRUS</name>
<dbReference type="PANTHER" id="PTHR13097:SF7">
    <property type="entry name" value="GENERAL TRANSCRIPTION FACTOR IIE SUBUNIT 1"/>
    <property type="match status" value="1"/>
</dbReference>
<dbReference type="Pfam" id="PF02002">
    <property type="entry name" value="TFIIE_alpha"/>
    <property type="match status" value="1"/>
</dbReference>
<dbReference type="InterPro" id="IPR024550">
    <property type="entry name" value="TFIIEa/SarR/Rpc3_HTH_dom"/>
</dbReference>
<evidence type="ECO:0000313" key="6">
    <source>
        <dbReference type="EMBL" id="LAB69978.1"/>
    </source>
</evidence>
<keyword evidence="3" id="KW-0804">Transcription</keyword>
<evidence type="ECO:0000256" key="3">
    <source>
        <dbReference type="ARBA" id="ARBA00023163"/>
    </source>
</evidence>
<dbReference type="SMART" id="SM00531">
    <property type="entry name" value="TFIIE"/>
    <property type="match status" value="1"/>
</dbReference>
<dbReference type="PROSITE" id="PS51344">
    <property type="entry name" value="HTH_TFE_IIE"/>
    <property type="match status" value="1"/>
</dbReference>
<feature type="region of interest" description="Disordered" evidence="4">
    <location>
        <begin position="203"/>
        <end position="274"/>
    </location>
</feature>